<organism evidence="6 7">
    <name type="scientific">Dreissena polymorpha</name>
    <name type="common">Zebra mussel</name>
    <name type="synonym">Mytilus polymorpha</name>
    <dbReference type="NCBI Taxonomy" id="45954"/>
    <lineage>
        <taxon>Eukaryota</taxon>
        <taxon>Metazoa</taxon>
        <taxon>Spiralia</taxon>
        <taxon>Lophotrochozoa</taxon>
        <taxon>Mollusca</taxon>
        <taxon>Bivalvia</taxon>
        <taxon>Autobranchia</taxon>
        <taxon>Heteroconchia</taxon>
        <taxon>Euheterodonta</taxon>
        <taxon>Imparidentia</taxon>
        <taxon>Neoheterodontei</taxon>
        <taxon>Myida</taxon>
        <taxon>Dreissenoidea</taxon>
        <taxon>Dreissenidae</taxon>
        <taxon>Dreissena</taxon>
    </lineage>
</organism>
<name>A0A9D4LRA4_DREPO</name>
<evidence type="ECO:0000313" key="6">
    <source>
        <dbReference type="EMBL" id="KAH3863525.1"/>
    </source>
</evidence>
<feature type="transmembrane region" description="Helical" evidence="5">
    <location>
        <begin position="221"/>
        <end position="246"/>
    </location>
</feature>
<comment type="subcellular location">
    <subcellularLocation>
        <location evidence="1">Membrane</location>
        <topology evidence="1">Multi-pass membrane protein</topology>
    </subcellularLocation>
</comment>
<dbReference type="InterPro" id="IPR004031">
    <property type="entry name" value="PMP22/EMP/MP20/Claudin"/>
</dbReference>
<sequence>MARSSCATGNLIVATILGPIVLVLLAISFATDHWLEYDVNKSLLTTTHQTDRDTNIQFARYTHDRHRGLWRECYPGNDTQFLDNVNSKYGQELIDKYCFFVRLEIPEKGNNVDWTSEFVTRIHLMRVWVAFFIVALTVFLVSYIFGLVLCCWRQSKWAYIAGLLAYIAAFFTAASIAFFHGAEYLERNKIKDVDPLTGKFWFAWEEDVKNATDRDYGYSYIIGWIGMALAAITATLYSVAGCFIGGERYKDEYGEKGRSRDYLERSYPMPLEAQPYYPKGYYQYGAGPYLYDMENRQPLPAITYGPPPGAYFQGY</sequence>
<evidence type="ECO:0000256" key="5">
    <source>
        <dbReference type="SAM" id="Phobius"/>
    </source>
</evidence>
<dbReference type="Gene3D" id="1.20.140.150">
    <property type="match status" value="1"/>
</dbReference>
<evidence type="ECO:0000256" key="1">
    <source>
        <dbReference type="ARBA" id="ARBA00004141"/>
    </source>
</evidence>
<proteinExistence type="predicted"/>
<evidence type="ECO:0000256" key="2">
    <source>
        <dbReference type="ARBA" id="ARBA00022692"/>
    </source>
</evidence>
<dbReference type="Proteomes" id="UP000828390">
    <property type="component" value="Unassembled WGS sequence"/>
</dbReference>
<evidence type="ECO:0000256" key="4">
    <source>
        <dbReference type="ARBA" id="ARBA00023136"/>
    </source>
</evidence>
<reference evidence="6" key="1">
    <citation type="journal article" date="2019" name="bioRxiv">
        <title>The Genome of the Zebra Mussel, Dreissena polymorpha: A Resource for Invasive Species Research.</title>
        <authorList>
            <person name="McCartney M.A."/>
            <person name="Auch B."/>
            <person name="Kono T."/>
            <person name="Mallez S."/>
            <person name="Zhang Y."/>
            <person name="Obille A."/>
            <person name="Becker A."/>
            <person name="Abrahante J.E."/>
            <person name="Garbe J."/>
            <person name="Badalamenti J.P."/>
            <person name="Herman A."/>
            <person name="Mangelson H."/>
            <person name="Liachko I."/>
            <person name="Sullivan S."/>
            <person name="Sone E.D."/>
            <person name="Koren S."/>
            <person name="Silverstein K.A.T."/>
            <person name="Beckman K.B."/>
            <person name="Gohl D.M."/>
        </authorList>
    </citation>
    <scope>NUCLEOTIDE SEQUENCE</scope>
    <source>
        <strain evidence="6">Duluth1</strain>
        <tissue evidence="6">Whole animal</tissue>
    </source>
</reference>
<keyword evidence="4 5" id="KW-0472">Membrane</keyword>
<protein>
    <submittedName>
        <fullName evidence="6">Uncharacterized protein</fullName>
    </submittedName>
</protein>
<dbReference type="PANTHER" id="PTHR21215:SF0">
    <property type="entry name" value="LD36024P"/>
    <property type="match status" value="1"/>
</dbReference>
<comment type="caution">
    <text evidence="6">The sequence shown here is derived from an EMBL/GenBank/DDBJ whole genome shotgun (WGS) entry which is preliminary data.</text>
</comment>
<keyword evidence="2 5" id="KW-0812">Transmembrane</keyword>
<dbReference type="PANTHER" id="PTHR21215">
    <property type="entry name" value="LD36024P"/>
    <property type="match status" value="1"/>
</dbReference>
<dbReference type="GO" id="GO:0016020">
    <property type="term" value="C:membrane"/>
    <property type="evidence" value="ECO:0007669"/>
    <property type="project" value="UniProtKB-SubCell"/>
</dbReference>
<reference evidence="6" key="2">
    <citation type="submission" date="2020-11" db="EMBL/GenBank/DDBJ databases">
        <authorList>
            <person name="McCartney M.A."/>
            <person name="Auch B."/>
            <person name="Kono T."/>
            <person name="Mallez S."/>
            <person name="Becker A."/>
            <person name="Gohl D.M."/>
            <person name="Silverstein K.A.T."/>
            <person name="Koren S."/>
            <person name="Bechman K.B."/>
            <person name="Herman A."/>
            <person name="Abrahante J.E."/>
            <person name="Garbe J."/>
        </authorList>
    </citation>
    <scope>NUCLEOTIDE SEQUENCE</scope>
    <source>
        <strain evidence="6">Duluth1</strain>
        <tissue evidence="6">Whole animal</tissue>
    </source>
</reference>
<keyword evidence="7" id="KW-1185">Reference proteome</keyword>
<dbReference type="Pfam" id="PF13903">
    <property type="entry name" value="Claudin_2"/>
    <property type="match status" value="1"/>
</dbReference>
<keyword evidence="3 5" id="KW-1133">Transmembrane helix</keyword>
<dbReference type="AlphaFoldDB" id="A0A9D4LRA4"/>
<dbReference type="OrthoDB" id="6126739at2759"/>
<feature type="transmembrane region" description="Helical" evidence="5">
    <location>
        <begin position="127"/>
        <end position="150"/>
    </location>
</feature>
<accession>A0A9D4LRA4</accession>
<feature type="transmembrane region" description="Helical" evidence="5">
    <location>
        <begin position="12"/>
        <end position="31"/>
    </location>
</feature>
<feature type="transmembrane region" description="Helical" evidence="5">
    <location>
        <begin position="157"/>
        <end position="179"/>
    </location>
</feature>
<evidence type="ECO:0000256" key="3">
    <source>
        <dbReference type="ARBA" id="ARBA00022989"/>
    </source>
</evidence>
<evidence type="ECO:0000313" key="7">
    <source>
        <dbReference type="Proteomes" id="UP000828390"/>
    </source>
</evidence>
<dbReference type="EMBL" id="JAIWYP010000002">
    <property type="protein sequence ID" value="KAH3863525.1"/>
    <property type="molecule type" value="Genomic_DNA"/>
</dbReference>
<gene>
    <name evidence="6" type="ORF">DPMN_026514</name>
</gene>